<organism evidence="2 3">
    <name type="scientific">Platysternon megacephalum</name>
    <name type="common">big-headed turtle</name>
    <dbReference type="NCBI Taxonomy" id="55544"/>
    <lineage>
        <taxon>Eukaryota</taxon>
        <taxon>Metazoa</taxon>
        <taxon>Chordata</taxon>
        <taxon>Craniata</taxon>
        <taxon>Vertebrata</taxon>
        <taxon>Euteleostomi</taxon>
        <taxon>Archelosauria</taxon>
        <taxon>Testudinata</taxon>
        <taxon>Testudines</taxon>
        <taxon>Cryptodira</taxon>
        <taxon>Durocryptodira</taxon>
        <taxon>Testudinoidea</taxon>
        <taxon>Platysternidae</taxon>
        <taxon>Platysternon</taxon>
    </lineage>
</organism>
<sequence>MGVGGEGERRPLLLPVEKEKKAPHYCACFSGWRGGRSIPATPSEGRGHSGGLEPWYGTLVCSCVSVSPDYLNPALIARAISAVLSLSLIITCVAGVSFRIHASC</sequence>
<reference evidence="2 3" key="1">
    <citation type="submission" date="2019-04" db="EMBL/GenBank/DDBJ databases">
        <title>Draft genome of the big-headed turtle Platysternon megacephalum.</title>
        <authorList>
            <person name="Gong S."/>
        </authorList>
    </citation>
    <scope>NUCLEOTIDE SEQUENCE [LARGE SCALE GENOMIC DNA]</scope>
    <source>
        <strain evidence="2">DO16091913</strain>
        <tissue evidence="2">Muscle</tissue>
    </source>
</reference>
<protein>
    <submittedName>
        <fullName evidence="2">DNA2-like helicase</fullName>
    </submittedName>
</protein>
<dbReference type="Proteomes" id="UP000297703">
    <property type="component" value="Unassembled WGS sequence"/>
</dbReference>
<feature type="transmembrane region" description="Helical" evidence="1">
    <location>
        <begin position="75"/>
        <end position="98"/>
    </location>
</feature>
<name>A0A4D9EL07_9SAUR</name>
<keyword evidence="2" id="KW-0547">Nucleotide-binding</keyword>
<evidence type="ECO:0000313" key="3">
    <source>
        <dbReference type="Proteomes" id="UP000297703"/>
    </source>
</evidence>
<keyword evidence="2" id="KW-0347">Helicase</keyword>
<proteinExistence type="predicted"/>
<dbReference type="GO" id="GO:0004386">
    <property type="term" value="F:helicase activity"/>
    <property type="evidence" value="ECO:0007669"/>
    <property type="project" value="UniProtKB-KW"/>
</dbReference>
<keyword evidence="2" id="KW-0067">ATP-binding</keyword>
<accession>A0A4D9EL07</accession>
<evidence type="ECO:0000256" key="1">
    <source>
        <dbReference type="SAM" id="Phobius"/>
    </source>
</evidence>
<keyword evidence="1" id="KW-1133">Transmembrane helix</keyword>
<dbReference type="EMBL" id="QXTE01000025">
    <property type="protein sequence ID" value="TFK12071.1"/>
    <property type="molecule type" value="Genomic_DNA"/>
</dbReference>
<keyword evidence="1" id="KW-0472">Membrane</keyword>
<keyword evidence="1" id="KW-0812">Transmembrane</keyword>
<keyword evidence="3" id="KW-1185">Reference proteome</keyword>
<gene>
    <name evidence="2" type="ORF">DR999_PMT04510</name>
</gene>
<dbReference type="AlphaFoldDB" id="A0A4D9EL07"/>
<evidence type="ECO:0000313" key="2">
    <source>
        <dbReference type="EMBL" id="TFK12071.1"/>
    </source>
</evidence>
<reference evidence="2 3" key="2">
    <citation type="submission" date="2019-04" db="EMBL/GenBank/DDBJ databases">
        <title>The genome sequence of big-headed turtle.</title>
        <authorList>
            <person name="Gong S."/>
        </authorList>
    </citation>
    <scope>NUCLEOTIDE SEQUENCE [LARGE SCALE GENOMIC DNA]</scope>
    <source>
        <strain evidence="2">DO16091913</strain>
        <tissue evidence="2">Muscle</tissue>
    </source>
</reference>
<keyword evidence="2" id="KW-0378">Hydrolase</keyword>
<comment type="caution">
    <text evidence="2">The sequence shown here is derived from an EMBL/GenBank/DDBJ whole genome shotgun (WGS) entry which is preliminary data.</text>
</comment>